<evidence type="ECO:0000313" key="2">
    <source>
        <dbReference type="EMBL" id="WNC68654.1"/>
    </source>
</evidence>
<keyword evidence="2" id="KW-0378">Hydrolase</keyword>
<name>A0ABY9TIK1_9GAMM</name>
<accession>A0ABY9TIK1</accession>
<protein>
    <submittedName>
        <fullName evidence="2">Alpha/beta hydrolase</fullName>
    </submittedName>
</protein>
<dbReference type="InterPro" id="IPR000073">
    <property type="entry name" value="AB_hydrolase_1"/>
</dbReference>
<dbReference type="InterPro" id="IPR050266">
    <property type="entry name" value="AB_hydrolase_sf"/>
</dbReference>
<dbReference type="EMBL" id="CP134146">
    <property type="protein sequence ID" value="WNC68654.1"/>
    <property type="molecule type" value="Genomic_DNA"/>
</dbReference>
<reference evidence="3" key="1">
    <citation type="submission" date="2023-09" db="EMBL/GenBank/DDBJ databases">
        <authorList>
            <person name="Li S."/>
            <person name="Li X."/>
            <person name="Zhang C."/>
            <person name="Zhao Z."/>
        </authorList>
    </citation>
    <scope>NUCLEOTIDE SEQUENCE [LARGE SCALE GENOMIC DNA]</scope>
    <source>
        <strain evidence="3">SQ345</strain>
    </source>
</reference>
<dbReference type="GO" id="GO:0016787">
    <property type="term" value="F:hydrolase activity"/>
    <property type="evidence" value="ECO:0007669"/>
    <property type="project" value="UniProtKB-KW"/>
</dbReference>
<feature type="domain" description="AB hydrolase-1" evidence="1">
    <location>
        <begin position="50"/>
        <end position="102"/>
    </location>
</feature>
<dbReference type="Gene3D" id="3.40.50.1820">
    <property type="entry name" value="alpha/beta hydrolase"/>
    <property type="match status" value="1"/>
</dbReference>
<dbReference type="RefSeq" id="WP_348387808.1">
    <property type="nucleotide sequence ID" value="NZ_CP134146.1"/>
</dbReference>
<proteinExistence type="predicted"/>
<evidence type="ECO:0000259" key="1">
    <source>
        <dbReference type="Pfam" id="PF00561"/>
    </source>
</evidence>
<dbReference type="InterPro" id="IPR029058">
    <property type="entry name" value="AB_hydrolase_fold"/>
</dbReference>
<organism evidence="2 3">
    <name type="scientific">Thalassotalea nanhaiensis</name>
    <dbReference type="NCBI Taxonomy" id="3065648"/>
    <lineage>
        <taxon>Bacteria</taxon>
        <taxon>Pseudomonadati</taxon>
        <taxon>Pseudomonadota</taxon>
        <taxon>Gammaproteobacteria</taxon>
        <taxon>Alteromonadales</taxon>
        <taxon>Colwelliaceae</taxon>
        <taxon>Thalassotalea</taxon>
    </lineage>
</organism>
<dbReference type="Proteomes" id="UP001248581">
    <property type="component" value="Chromosome"/>
</dbReference>
<dbReference type="PANTHER" id="PTHR43798">
    <property type="entry name" value="MONOACYLGLYCEROL LIPASE"/>
    <property type="match status" value="1"/>
</dbReference>
<keyword evidence="3" id="KW-1185">Reference proteome</keyword>
<dbReference type="Pfam" id="PF00561">
    <property type="entry name" value="Abhydrolase_1"/>
    <property type="match status" value="1"/>
</dbReference>
<dbReference type="SUPFAM" id="SSF53474">
    <property type="entry name" value="alpha/beta-Hydrolases"/>
    <property type="match status" value="1"/>
</dbReference>
<evidence type="ECO:0000313" key="3">
    <source>
        <dbReference type="Proteomes" id="UP001248581"/>
    </source>
</evidence>
<sequence>MRKKLHLIPGTMCNEKLWRELVPYLHGYDIVYLDIPKGKNFTQLANYYNELLSSEKVCLIGFSLGGYIATYFSKMYPERVEKLFVISNSPTSLPSTELNQREEILKFVKKHGYQGMSRSRVVNLFDKENHQEHLIDLVMNMDKELGIDEFISQYQFTSARTDLAKAIRQFSFPVHFYYSDGDGLVNINWFNELRSSNPKLSLFNTSGSGHMLPLEKPEELAKYLTLWAEL</sequence>
<gene>
    <name evidence="2" type="ORF">RI845_00555</name>
</gene>